<name>A0A1H8VSU6_9PROT</name>
<sequence length="53" mass="6261">MKVKEMKEMKTTSSLSNLEKIRRNPLSLLNNRSISLRFLYMARLYSQGDKRLA</sequence>
<dbReference type="STRING" id="42354.SAMN05216333_1763"/>
<dbReference type="Proteomes" id="UP000198814">
    <property type="component" value="Unassembled WGS sequence"/>
</dbReference>
<protein>
    <submittedName>
        <fullName evidence="1">Uncharacterized protein</fullName>
    </submittedName>
</protein>
<organism evidence="1 2">
    <name type="scientific">Nitrosomonas oligotropha</name>
    <dbReference type="NCBI Taxonomy" id="42354"/>
    <lineage>
        <taxon>Bacteria</taxon>
        <taxon>Pseudomonadati</taxon>
        <taxon>Pseudomonadota</taxon>
        <taxon>Betaproteobacteria</taxon>
        <taxon>Nitrosomonadales</taxon>
        <taxon>Nitrosomonadaceae</taxon>
        <taxon>Nitrosomonas</taxon>
    </lineage>
</organism>
<gene>
    <name evidence="1" type="ORF">SAMN05216333_1763</name>
</gene>
<dbReference type="AlphaFoldDB" id="A0A1H8VSU6"/>
<reference evidence="2" key="1">
    <citation type="submission" date="2016-10" db="EMBL/GenBank/DDBJ databases">
        <authorList>
            <person name="Varghese N."/>
            <person name="Submissions S."/>
        </authorList>
    </citation>
    <scope>NUCLEOTIDE SEQUENCE [LARGE SCALE GENOMIC DNA]</scope>
    <source>
        <strain evidence="2">Nm76</strain>
    </source>
</reference>
<keyword evidence="2" id="KW-1185">Reference proteome</keyword>
<evidence type="ECO:0000313" key="2">
    <source>
        <dbReference type="Proteomes" id="UP000198814"/>
    </source>
</evidence>
<evidence type="ECO:0000313" key="1">
    <source>
        <dbReference type="EMBL" id="SEP18008.1"/>
    </source>
</evidence>
<dbReference type="EMBL" id="FODO01000076">
    <property type="protein sequence ID" value="SEP18008.1"/>
    <property type="molecule type" value="Genomic_DNA"/>
</dbReference>
<accession>A0A1H8VSU6</accession>
<proteinExistence type="predicted"/>